<organism evidence="2">
    <name type="scientific">Chitinibacter mangrovi</name>
    <dbReference type="NCBI Taxonomy" id="3153927"/>
    <lineage>
        <taxon>Bacteria</taxon>
        <taxon>Pseudomonadati</taxon>
        <taxon>Pseudomonadota</taxon>
        <taxon>Betaproteobacteria</taxon>
        <taxon>Neisseriales</taxon>
        <taxon>Chitinibacteraceae</taxon>
        <taxon>Chitinibacter</taxon>
    </lineage>
</organism>
<evidence type="ECO:0000313" key="2">
    <source>
        <dbReference type="EMBL" id="XBM00404.1"/>
    </source>
</evidence>
<dbReference type="KEGG" id="cmav:ABHF33_15290"/>
<dbReference type="AlphaFoldDB" id="A0AAU7FA76"/>
<sequence>MKLSHLAISMLAFAACTNTALAANALSEQAAQYQAACAQAKGYFQYGTINSPPNSDYPAVTNFKPGNKLHGVPLSHTHIEITSALDGKVYDVAIDNVFAKDFNRYRREVPASYRRNLKAGRTVYFCGGNPGSEPYTLSGQKFAQHGFDWVHTNCESPNSQFADGWMITENGSKLTNSHKYCYLWNE</sequence>
<dbReference type="RefSeq" id="WP_348944756.1">
    <property type="nucleotide sequence ID" value="NZ_CP157355.1"/>
</dbReference>
<name>A0AAU7FA76_9NEIS</name>
<feature type="signal peptide" evidence="1">
    <location>
        <begin position="1"/>
        <end position="22"/>
    </location>
</feature>
<keyword evidence="1" id="KW-0732">Signal</keyword>
<dbReference type="PROSITE" id="PS51257">
    <property type="entry name" value="PROKAR_LIPOPROTEIN"/>
    <property type="match status" value="1"/>
</dbReference>
<dbReference type="EMBL" id="CP157355">
    <property type="protein sequence ID" value="XBM00404.1"/>
    <property type="molecule type" value="Genomic_DNA"/>
</dbReference>
<feature type="chain" id="PRO_5043795314" evidence="1">
    <location>
        <begin position="23"/>
        <end position="186"/>
    </location>
</feature>
<gene>
    <name evidence="2" type="ORF">ABHF33_15290</name>
</gene>
<evidence type="ECO:0000256" key="1">
    <source>
        <dbReference type="SAM" id="SignalP"/>
    </source>
</evidence>
<protein>
    <submittedName>
        <fullName evidence="2">Uncharacterized protein</fullName>
    </submittedName>
</protein>
<accession>A0AAU7FA76</accession>
<proteinExistence type="predicted"/>
<reference evidence="2" key="1">
    <citation type="submission" date="2024-05" db="EMBL/GenBank/DDBJ databases">
        <authorList>
            <person name="Yang L."/>
            <person name="Pan L."/>
        </authorList>
    </citation>
    <scope>NUCLEOTIDE SEQUENCE</scope>
    <source>
        <strain evidence="2">FCG-7</strain>
    </source>
</reference>